<dbReference type="SMART" id="SM00530">
    <property type="entry name" value="HTH_XRE"/>
    <property type="match status" value="1"/>
</dbReference>
<reference evidence="3 4" key="1">
    <citation type="submission" date="2019-08" db="EMBL/GenBank/DDBJ databases">
        <title>In-depth cultivation of the pig gut microbiome towards novel bacterial diversity and tailored functional studies.</title>
        <authorList>
            <person name="Wylensek D."/>
            <person name="Hitch T.C.A."/>
            <person name="Clavel T."/>
        </authorList>
    </citation>
    <scope>NUCLEOTIDE SEQUENCE [LARGE SCALE GENOMIC DNA]</scope>
    <source>
        <strain evidence="3 4">WCA-693-APC-5D-A</strain>
    </source>
</reference>
<dbReference type="GO" id="GO:0003677">
    <property type="term" value="F:DNA binding"/>
    <property type="evidence" value="ECO:0007669"/>
    <property type="project" value="UniProtKB-KW"/>
</dbReference>
<dbReference type="PANTHER" id="PTHR46558">
    <property type="entry name" value="TRACRIPTIONAL REGULATORY PROTEIN-RELATED-RELATED"/>
    <property type="match status" value="1"/>
</dbReference>
<name>A0A6I2UGW1_9FIRM</name>
<feature type="domain" description="HTH cro/C1-type" evidence="2">
    <location>
        <begin position="11"/>
        <end position="65"/>
    </location>
</feature>
<evidence type="ECO:0000259" key="2">
    <source>
        <dbReference type="PROSITE" id="PS50943"/>
    </source>
</evidence>
<sequence length="77" mass="8927">MDFSDKIAERLKLLRADHNMTMKDVAAATNIAFRTYVKYESGTANPVLKNLYALAEFYQVSLDYLTCRTMDKKVHYL</sequence>
<evidence type="ECO:0000256" key="1">
    <source>
        <dbReference type="ARBA" id="ARBA00023125"/>
    </source>
</evidence>
<dbReference type="RefSeq" id="WP_154408171.1">
    <property type="nucleotide sequence ID" value="NZ_VUNR01000045.1"/>
</dbReference>
<keyword evidence="4" id="KW-1185">Reference proteome</keyword>
<gene>
    <name evidence="3" type="ORF">FYJ84_13635</name>
</gene>
<dbReference type="GeneID" id="96779970"/>
<dbReference type="SUPFAM" id="SSF47413">
    <property type="entry name" value="lambda repressor-like DNA-binding domains"/>
    <property type="match status" value="1"/>
</dbReference>
<dbReference type="PANTHER" id="PTHR46558:SF11">
    <property type="entry name" value="HTH-TYPE TRANSCRIPTIONAL REGULATOR XRE"/>
    <property type="match status" value="1"/>
</dbReference>
<organism evidence="3 4">
    <name type="scientific">Anaerovibrio slackiae</name>
    <dbReference type="NCBI Taxonomy" id="2652309"/>
    <lineage>
        <taxon>Bacteria</taxon>
        <taxon>Bacillati</taxon>
        <taxon>Bacillota</taxon>
        <taxon>Negativicutes</taxon>
        <taxon>Selenomonadales</taxon>
        <taxon>Selenomonadaceae</taxon>
        <taxon>Anaerovibrio</taxon>
    </lineage>
</organism>
<dbReference type="InterPro" id="IPR010982">
    <property type="entry name" value="Lambda_DNA-bd_dom_sf"/>
</dbReference>
<dbReference type="Proteomes" id="UP000433181">
    <property type="component" value="Unassembled WGS sequence"/>
</dbReference>
<evidence type="ECO:0000313" key="3">
    <source>
        <dbReference type="EMBL" id="MSU10007.1"/>
    </source>
</evidence>
<proteinExistence type="predicted"/>
<dbReference type="Pfam" id="PF01381">
    <property type="entry name" value="HTH_3"/>
    <property type="match status" value="1"/>
</dbReference>
<dbReference type="PROSITE" id="PS50943">
    <property type="entry name" value="HTH_CROC1"/>
    <property type="match status" value="1"/>
</dbReference>
<evidence type="ECO:0000313" key="4">
    <source>
        <dbReference type="Proteomes" id="UP000433181"/>
    </source>
</evidence>
<comment type="caution">
    <text evidence="3">The sequence shown here is derived from an EMBL/GenBank/DDBJ whole genome shotgun (WGS) entry which is preliminary data.</text>
</comment>
<dbReference type="AlphaFoldDB" id="A0A6I2UGW1"/>
<dbReference type="InterPro" id="IPR001387">
    <property type="entry name" value="Cro/C1-type_HTH"/>
</dbReference>
<dbReference type="CDD" id="cd00093">
    <property type="entry name" value="HTH_XRE"/>
    <property type="match status" value="1"/>
</dbReference>
<protein>
    <submittedName>
        <fullName evidence="3">Helix-turn-helix transcriptional regulator</fullName>
    </submittedName>
</protein>
<keyword evidence="1" id="KW-0238">DNA-binding</keyword>
<dbReference type="Gene3D" id="1.10.260.40">
    <property type="entry name" value="lambda repressor-like DNA-binding domains"/>
    <property type="match status" value="1"/>
</dbReference>
<dbReference type="EMBL" id="VUNR01000045">
    <property type="protein sequence ID" value="MSU10007.1"/>
    <property type="molecule type" value="Genomic_DNA"/>
</dbReference>
<accession>A0A6I2UGW1</accession>